<dbReference type="Gene3D" id="3.30.160.60">
    <property type="entry name" value="Classic Zinc Finger"/>
    <property type="match status" value="1"/>
</dbReference>
<name>A0AA88Y2S1_PINIB</name>
<feature type="compositionally biased region" description="Pro residues" evidence="7">
    <location>
        <begin position="133"/>
        <end position="145"/>
    </location>
</feature>
<evidence type="ECO:0000256" key="4">
    <source>
        <dbReference type="ARBA" id="ARBA00022833"/>
    </source>
</evidence>
<accession>A0AA88Y2S1</accession>
<reference evidence="9" key="1">
    <citation type="submission" date="2019-08" db="EMBL/GenBank/DDBJ databases">
        <title>The improved chromosome-level genome for the pearl oyster Pinctada fucata martensii using PacBio sequencing and Hi-C.</title>
        <authorList>
            <person name="Zheng Z."/>
        </authorList>
    </citation>
    <scope>NUCLEOTIDE SEQUENCE</scope>
    <source>
        <strain evidence="9">ZZ-2019</strain>
        <tissue evidence="9">Adductor muscle</tissue>
    </source>
</reference>
<evidence type="ECO:0000313" key="9">
    <source>
        <dbReference type="EMBL" id="KAK3092885.1"/>
    </source>
</evidence>
<feature type="domain" description="C2HC/C3H-type" evidence="8">
    <location>
        <begin position="177"/>
        <end position="206"/>
    </location>
</feature>
<evidence type="ECO:0000256" key="3">
    <source>
        <dbReference type="ARBA" id="ARBA00022771"/>
    </source>
</evidence>
<feature type="region of interest" description="Disordered" evidence="7">
    <location>
        <begin position="1"/>
        <end position="160"/>
    </location>
</feature>
<comment type="similarity">
    <text evidence="1">Belongs to the ZC2HC1 family.</text>
</comment>
<keyword evidence="2" id="KW-0479">Metal-binding</keyword>
<comment type="caution">
    <text evidence="9">The sequence shown here is derived from an EMBL/GenBank/DDBJ whole genome shotgun (WGS) entry which is preliminary data.</text>
</comment>
<dbReference type="InterPro" id="IPR026104">
    <property type="entry name" value="ZNF_C2HC_dom_1C"/>
</dbReference>
<keyword evidence="5" id="KW-0175">Coiled coil</keyword>
<organism evidence="9 10">
    <name type="scientific">Pinctada imbricata</name>
    <name type="common">Atlantic pearl-oyster</name>
    <name type="synonym">Pinctada martensii</name>
    <dbReference type="NCBI Taxonomy" id="66713"/>
    <lineage>
        <taxon>Eukaryota</taxon>
        <taxon>Metazoa</taxon>
        <taxon>Spiralia</taxon>
        <taxon>Lophotrochozoa</taxon>
        <taxon>Mollusca</taxon>
        <taxon>Bivalvia</taxon>
        <taxon>Autobranchia</taxon>
        <taxon>Pteriomorphia</taxon>
        <taxon>Pterioida</taxon>
        <taxon>Pterioidea</taxon>
        <taxon>Pteriidae</taxon>
        <taxon>Pinctada</taxon>
    </lineage>
</organism>
<dbReference type="EMBL" id="VSWD01000009">
    <property type="protein sequence ID" value="KAK3092885.1"/>
    <property type="molecule type" value="Genomic_DNA"/>
</dbReference>
<evidence type="ECO:0000259" key="8">
    <source>
        <dbReference type="PROSITE" id="PS52027"/>
    </source>
</evidence>
<dbReference type="AlphaFoldDB" id="A0AA88Y2S1"/>
<gene>
    <name evidence="9" type="ORF">FSP39_008388</name>
</gene>
<dbReference type="InterPro" id="IPR049899">
    <property type="entry name" value="Znf_C2HC_C3H"/>
</dbReference>
<proteinExistence type="inferred from homology"/>
<feature type="region of interest" description="Disordered" evidence="7">
    <location>
        <begin position="261"/>
        <end position="285"/>
    </location>
</feature>
<sequence length="299" mass="34857">MAKQQRELMARIQQQQRELDGMRKQREREEEQEKKEMERRRKREEERRRRMKEEEEQRLRDEAERRIREEEERERQQQNQYSHREDYSARNKPTRRFSPKSMYEDDMSSYKTQPTPPPPQTKPVRVQRKAVKPHPPPPQPPPPREQSPALPAPSNQDLSFFLAAANDPEAHASGRTNLVSCSNCGRKFASDRIQKHKAACGNVTKKRKVHDPSKMRVAGTDMENYYSSSKKQKPQPPPKKSNWRTKHESFIQTIRYAKKVSEMEKTGVSTSALPPPPPSDTSGLCTVPVVLTEVQSLHG</sequence>
<evidence type="ECO:0000256" key="1">
    <source>
        <dbReference type="ARBA" id="ARBA00010843"/>
    </source>
</evidence>
<dbReference type="PROSITE" id="PS52027">
    <property type="entry name" value="ZF_C2HC_C3H"/>
    <property type="match status" value="1"/>
</dbReference>
<keyword evidence="4" id="KW-0862">Zinc</keyword>
<protein>
    <recommendedName>
        <fullName evidence="8">C2HC/C3H-type domain-containing protein</fullName>
    </recommendedName>
</protein>
<evidence type="ECO:0000256" key="5">
    <source>
        <dbReference type="ARBA" id="ARBA00023054"/>
    </source>
</evidence>
<dbReference type="Proteomes" id="UP001186944">
    <property type="component" value="Unassembled WGS sequence"/>
</dbReference>
<evidence type="ECO:0000256" key="6">
    <source>
        <dbReference type="PROSITE-ProRule" id="PRU01371"/>
    </source>
</evidence>
<keyword evidence="10" id="KW-1185">Reference proteome</keyword>
<dbReference type="GO" id="GO:0008270">
    <property type="term" value="F:zinc ion binding"/>
    <property type="evidence" value="ECO:0007669"/>
    <property type="project" value="UniProtKB-KW"/>
</dbReference>
<dbReference type="PANTHER" id="PTHR14649:SF1">
    <property type="entry name" value="ZINC FINGER C2HC DOMAIN-CONTAINING PROTEIN 1C"/>
    <property type="match status" value="1"/>
</dbReference>
<feature type="region of interest" description="Disordered" evidence="7">
    <location>
        <begin position="202"/>
        <end position="248"/>
    </location>
</feature>
<feature type="compositionally biased region" description="Basic and acidic residues" evidence="7">
    <location>
        <begin position="17"/>
        <end position="89"/>
    </location>
</feature>
<evidence type="ECO:0000256" key="2">
    <source>
        <dbReference type="ARBA" id="ARBA00022723"/>
    </source>
</evidence>
<keyword evidence="3 6" id="KW-0863">Zinc-finger</keyword>
<dbReference type="PANTHER" id="PTHR14649">
    <property type="entry name" value="ZINC FINGER C2HC DOMAIN-CONTAINING PROTEIN 1C"/>
    <property type="match status" value="1"/>
</dbReference>
<dbReference type="Pfam" id="PF13913">
    <property type="entry name" value="zf-C2HC_2"/>
    <property type="match status" value="1"/>
</dbReference>
<evidence type="ECO:0000256" key="7">
    <source>
        <dbReference type="SAM" id="MobiDB-lite"/>
    </source>
</evidence>
<evidence type="ECO:0000313" key="10">
    <source>
        <dbReference type="Proteomes" id="UP001186944"/>
    </source>
</evidence>